<proteinExistence type="inferred from homology"/>
<evidence type="ECO:0000256" key="5">
    <source>
        <dbReference type="ARBA" id="ARBA00012458"/>
    </source>
</evidence>
<comment type="similarity">
    <text evidence="4 12">Belongs to the DHPS family.</text>
</comment>
<dbReference type="InterPro" id="IPR000489">
    <property type="entry name" value="Pterin-binding_dom"/>
</dbReference>
<evidence type="ECO:0000256" key="2">
    <source>
        <dbReference type="ARBA" id="ARBA00001946"/>
    </source>
</evidence>
<dbReference type="PROSITE" id="PS00793">
    <property type="entry name" value="DHPS_2"/>
    <property type="match status" value="1"/>
</dbReference>
<dbReference type="Pfam" id="PF00809">
    <property type="entry name" value="Pterin_bind"/>
    <property type="match status" value="1"/>
</dbReference>
<dbReference type="PROSITE" id="PS50972">
    <property type="entry name" value="PTERIN_BINDING"/>
    <property type="match status" value="1"/>
</dbReference>
<dbReference type="GO" id="GO:0046654">
    <property type="term" value="P:tetrahydrofolate biosynthetic process"/>
    <property type="evidence" value="ECO:0007669"/>
    <property type="project" value="UniProtKB-UniPathway"/>
</dbReference>
<dbReference type="PANTHER" id="PTHR20941">
    <property type="entry name" value="FOLATE SYNTHESIS PROTEINS"/>
    <property type="match status" value="1"/>
</dbReference>
<keyword evidence="7 12" id="KW-0808">Transferase</keyword>
<organism evidence="14 15">
    <name type="scientific">Desulfotalea psychrophila (strain LSv54 / DSM 12343)</name>
    <dbReference type="NCBI Taxonomy" id="177439"/>
    <lineage>
        <taxon>Bacteria</taxon>
        <taxon>Pseudomonadati</taxon>
        <taxon>Thermodesulfobacteriota</taxon>
        <taxon>Desulfobulbia</taxon>
        <taxon>Desulfobulbales</taxon>
        <taxon>Desulfocapsaceae</taxon>
        <taxon>Desulfotalea</taxon>
    </lineage>
</organism>
<dbReference type="NCBIfam" id="TIGR01496">
    <property type="entry name" value="DHPS"/>
    <property type="match status" value="1"/>
</dbReference>
<evidence type="ECO:0000259" key="13">
    <source>
        <dbReference type="PROSITE" id="PS50972"/>
    </source>
</evidence>
<dbReference type="SUPFAM" id="SSF51717">
    <property type="entry name" value="Dihydropteroate synthetase-like"/>
    <property type="match status" value="1"/>
</dbReference>
<dbReference type="GO" id="GO:0005829">
    <property type="term" value="C:cytosol"/>
    <property type="evidence" value="ECO:0007669"/>
    <property type="project" value="TreeGrafter"/>
</dbReference>
<evidence type="ECO:0000256" key="10">
    <source>
        <dbReference type="ARBA" id="ARBA00022909"/>
    </source>
</evidence>
<dbReference type="eggNOG" id="COG0294">
    <property type="taxonomic scope" value="Bacteria"/>
</dbReference>
<evidence type="ECO:0000313" key="14">
    <source>
        <dbReference type="EMBL" id="CAG37827.1"/>
    </source>
</evidence>
<evidence type="ECO:0000313" key="15">
    <source>
        <dbReference type="Proteomes" id="UP000000602"/>
    </source>
</evidence>
<evidence type="ECO:0000256" key="9">
    <source>
        <dbReference type="ARBA" id="ARBA00022842"/>
    </source>
</evidence>
<evidence type="ECO:0000256" key="12">
    <source>
        <dbReference type="RuleBase" id="RU361205"/>
    </source>
</evidence>
<dbReference type="RefSeq" id="WP_011190339.1">
    <property type="nucleotide sequence ID" value="NC_006138.1"/>
</dbReference>
<evidence type="ECO:0000256" key="8">
    <source>
        <dbReference type="ARBA" id="ARBA00022723"/>
    </source>
</evidence>
<dbReference type="EMBL" id="CR522870">
    <property type="protein sequence ID" value="CAG37827.1"/>
    <property type="molecule type" value="Genomic_DNA"/>
</dbReference>
<evidence type="ECO:0000256" key="3">
    <source>
        <dbReference type="ARBA" id="ARBA00004763"/>
    </source>
</evidence>
<accession>Q6AIK3</accession>
<dbReference type="GO" id="GO:0004156">
    <property type="term" value="F:dihydropteroate synthase activity"/>
    <property type="evidence" value="ECO:0007669"/>
    <property type="project" value="UniProtKB-EC"/>
</dbReference>
<feature type="domain" description="Pterin-binding" evidence="13">
    <location>
        <begin position="13"/>
        <end position="266"/>
    </location>
</feature>
<reference evidence="15" key="1">
    <citation type="journal article" date="2004" name="Environ. Microbiol.">
        <title>The genome of Desulfotalea psychrophila, a sulfate-reducing bacterium from permanently cold Arctic sediments.</title>
        <authorList>
            <person name="Rabus R."/>
            <person name="Ruepp A."/>
            <person name="Frickey T."/>
            <person name="Rattei T."/>
            <person name="Fartmann B."/>
            <person name="Stark M."/>
            <person name="Bauer M."/>
            <person name="Zibat A."/>
            <person name="Lombardot T."/>
            <person name="Becker I."/>
            <person name="Amann J."/>
            <person name="Gellner K."/>
            <person name="Teeling H."/>
            <person name="Leuschner W.D."/>
            <person name="Gloeckner F.-O."/>
            <person name="Lupas A.N."/>
            <person name="Amann R."/>
            <person name="Klenk H.-P."/>
        </authorList>
    </citation>
    <scope>NUCLEOTIDE SEQUENCE [LARGE SCALE GENOMIC DNA]</scope>
    <source>
        <strain evidence="15">DSM 12343 / LSv54</strain>
    </source>
</reference>
<name>Q6AIK3_DESPS</name>
<dbReference type="PROSITE" id="PS00792">
    <property type="entry name" value="DHPS_1"/>
    <property type="match status" value="1"/>
</dbReference>
<evidence type="ECO:0000256" key="7">
    <source>
        <dbReference type="ARBA" id="ARBA00022679"/>
    </source>
</evidence>
<dbReference type="Gene3D" id="3.20.20.20">
    <property type="entry name" value="Dihydropteroate synthase-like"/>
    <property type="match status" value="1"/>
</dbReference>
<dbReference type="CDD" id="cd00739">
    <property type="entry name" value="DHPS"/>
    <property type="match status" value="1"/>
</dbReference>
<dbReference type="InterPro" id="IPR006390">
    <property type="entry name" value="DHP_synth_dom"/>
</dbReference>
<comment type="cofactor">
    <cofactor evidence="2 12">
        <name>Mg(2+)</name>
        <dbReference type="ChEBI" id="CHEBI:18420"/>
    </cofactor>
</comment>
<dbReference type="FunFam" id="3.20.20.20:FF:000006">
    <property type="entry name" value="Dihydropteroate synthase"/>
    <property type="match status" value="1"/>
</dbReference>
<keyword evidence="15" id="KW-1185">Reference proteome</keyword>
<keyword evidence="8 12" id="KW-0479">Metal-binding</keyword>
<dbReference type="KEGG" id="dps:DP3098"/>
<sequence>MKNTPSVVPGSPIKIMGILNTTPDSFSDGGNYNSVDKALAQAEKLIADGADIIDIGGESTRPGSLPVSLAEELQRVIPVISALHAISAITISIDTTKAEVARQALLAGAHIINDISALSMDEAMVDVLQDSTADVVLMHMQGRPETMQNAPVYDNVTEEVYHYFEKRIEWLEKKGISRKRIIVDPGIGFGKTLQHNIELLKNLDFMASLGSALLLGHSRKRFLGAITGRDTGDRDLATAVTAALCASQKMDIVRVHNVAATRDALLIAEALRKKKL</sequence>
<keyword evidence="9 12" id="KW-0460">Magnesium</keyword>
<dbReference type="GO" id="GO:0046872">
    <property type="term" value="F:metal ion binding"/>
    <property type="evidence" value="ECO:0007669"/>
    <property type="project" value="UniProtKB-KW"/>
</dbReference>
<dbReference type="HOGENOM" id="CLU_008023_0_2_7"/>
<dbReference type="PANTHER" id="PTHR20941:SF1">
    <property type="entry name" value="FOLIC ACID SYNTHESIS PROTEIN FOL1"/>
    <property type="match status" value="1"/>
</dbReference>
<evidence type="ECO:0000256" key="4">
    <source>
        <dbReference type="ARBA" id="ARBA00009503"/>
    </source>
</evidence>
<dbReference type="InterPro" id="IPR011005">
    <property type="entry name" value="Dihydropteroate_synth-like_sf"/>
</dbReference>
<dbReference type="Proteomes" id="UP000000602">
    <property type="component" value="Chromosome"/>
</dbReference>
<dbReference type="GO" id="GO:0046656">
    <property type="term" value="P:folic acid biosynthetic process"/>
    <property type="evidence" value="ECO:0007669"/>
    <property type="project" value="UniProtKB-KW"/>
</dbReference>
<dbReference type="AlphaFoldDB" id="Q6AIK3"/>
<evidence type="ECO:0000256" key="1">
    <source>
        <dbReference type="ARBA" id="ARBA00000012"/>
    </source>
</evidence>
<evidence type="ECO:0000256" key="6">
    <source>
        <dbReference type="ARBA" id="ARBA00016919"/>
    </source>
</evidence>
<dbReference type="EC" id="2.5.1.15" evidence="5 12"/>
<evidence type="ECO:0000256" key="11">
    <source>
        <dbReference type="ARBA" id="ARBA00030193"/>
    </source>
</evidence>
<dbReference type="InterPro" id="IPR045031">
    <property type="entry name" value="DHP_synth-like"/>
</dbReference>
<dbReference type="UniPathway" id="UPA00077">
    <property type="reaction ID" value="UER00156"/>
</dbReference>
<comment type="catalytic activity">
    <reaction evidence="1">
        <text>(7,8-dihydropterin-6-yl)methyl diphosphate + 4-aminobenzoate = 7,8-dihydropteroate + diphosphate</text>
        <dbReference type="Rhea" id="RHEA:19949"/>
        <dbReference type="ChEBI" id="CHEBI:17836"/>
        <dbReference type="ChEBI" id="CHEBI:17839"/>
        <dbReference type="ChEBI" id="CHEBI:33019"/>
        <dbReference type="ChEBI" id="CHEBI:72950"/>
        <dbReference type="EC" id="2.5.1.15"/>
    </reaction>
</comment>
<protein>
    <recommendedName>
        <fullName evidence="6 12">Dihydropteroate synthase</fullName>
        <shortName evidence="12">DHPS</shortName>
        <ecNumber evidence="5 12">2.5.1.15</ecNumber>
    </recommendedName>
    <alternativeName>
        <fullName evidence="11 12">Dihydropteroate pyrophosphorylase</fullName>
    </alternativeName>
</protein>
<comment type="function">
    <text evidence="12">Catalyzes the condensation of para-aminobenzoate (pABA) with 6-hydroxymethyl-7,8-dihydropterin diphosphate (DHPt-PP) to form 7,8-dihydropteroate (H2Pte), the immediate precursor of folate derivatives.</text>
</comment>
<dbReference type="STRING" id="177439.DP3098"/>
<gene>
    <name evidence="14" type="ordered locus">DP3098</name>
</gene>
<comment type="pathway">
    <text evidence="3 12">Cofactor biosynthesis; tetrahydrofolate biosynthesis; 7,8-dihydrofolate from 2-amino-4-hydroxy-6-hydroxymethyl-7,8-dihydropteridine diphosphate and 4-aminobenzoate: step 1/2.</text>
</comment>
<keyword evidence="10 12" id="KW-0289">Folate biosynthesis</keyword>